<dbReference type="Proteomes" id="UP000595140">
    <property type="component" value="Unassembled WGS sequence"/>
</dbReference>
<feature type="compositionally biased region" description="Basic residues" evidence="1">
    <location>
        <begin position="442"/>
        <end position="453"/>
    </location>
</feature>
<dbReference type="EMBL" id="OOIL02002181">
    <property type="protein sequence ID" value="VFQ80835.1"/>
    <property type="molecule type" value="Genomic_DNA"/>
</dbReference>
<dbReference type="AlphaFoldDB" id="A0A484LWN7"/>
<evidence type="ECO:0000313" key="3">
    <source>
        <dbReference type="Proteomes" id="UP000595140"/>
    </source>
</evidence>
<feature type="region of interest" description="Disordered" evidence="1">
    <location>
        <begin position="430"/>
        <end position="456"/>
    </location>
</feature>
<evidence type="ECO:0000256" key="1">
    <source>
        <dbReference type="SAM" id="MobiDB-lite"/>
    </source>
</evidence>
<keyword evidence="3" id="KW-1185">Reference proteome</keyword>
<proteinExistence type="predicted"/>
<gene>
    <name evidence="2" type="ORF">CCAM_LOCUS22611</name>
</gene>
<sequence>MQSEPHDASDPKARFYSYFFHQDPLFKGKHDRYVYSESRLRFNGFAECSTTTTRNIRFKFQTHNKVFELFYSIYNHNFCISDFGARRYHIWFDLDTINWILGSLPFFSQPNCRAVSKFEDNRTLDLSIGSNKWGKFVKIQESRREGSTFLIIPFDSNADGPKLFTKALAIFTKRATNLEVRSQVRVSEEHQDSQSHSPIGIAISPMPTDTGQTVNTQQSGDVTSSEGLVQDPTSAESNKQLVIFQTQAAPNYSLSTGQAEVFPPLPRIILSPSAPAFVPGLYSYAALFTHEQGTDAITKPEEDPFSNLNGQNLILSLNSVEDHAKERDGPILYTHSDGEDFVFIDSKLKPLQIDFSRCSKHPLHLRKELKGRKMYSPSQIVTRSKAKILEQGRKFNPIGWVEEEDVLDPQESHEDEVIKFFKLCCPHKIEEPKPISKPLTKTQKKKMKKKKKQSQLSDYGFDEEIEYAY</sequence>
<feature type="compositionally biased region" description="Polar residues" evidence="1">
    <location>
        <begin position="207"/>
        <end position="232"/>
    </location>
</feature>
<protein>
    <submittedName>
        <fullName evidence="2">Uncharacterized protein</fullName>
    </submittedName>
</protein>
<feature type="region of interest" description="Disordered" evidence="1">
    <location>
        <begin position="185"/>
        <end position="232"/>
    </location>
</feature>
<dbReference type="OrthoDB" id="1329247at2759"/>
<reference evidence="2 3" key="1">
    <citation type="submission" date="2018-04" db="EMBL/GenBank/DDBJ databases">
        <authorList>
            <person name="Vogel A."/>
        </authorList>
    </citation>
    <scope>NUCLEOTIDE SEQUENCE [LARGE SCALE GENOMIC DNA]</scope>
</reference>
<organism evidence="2 3">
    <name type="scientific">Cuscuta campestris</name>
    <dbReference type="NCBI Taxonomy" id="132261"/>
    <lineage>
        <taxon>Eukaryota</taxon>
        <taxon>Viridiplantae</taxon>
        <taxon>Streptophyta</taxon>
        <taxon>Embryophyta</taxon>
        <taxon>Tracheophyta</taxon>
        <taxon>Spermatophyta</taxon>
        <taxon>Magnoliopsida</taxon>
        <taxon>eudicotyledons</taxon>
        <taxon>Gunneridae</taxon>
        <taxon>Pentapetalae</taxon>
        <taxon>asterids</taxon>
        <taxon>lamiids</taxon>
        <taxon>Solanales</taxon>
        <taxon>Convolvulaceae</taxon>
        <taxon>Cuscuteae</taxon>
        <taxon>Cuscuta</taxon>
        <taxon>Cuscuta subgen. Grammica</taxon>
        <taxon>Cuscuta sect. Cleistogrammica</taxon>
    </lineage>
</organism>
<evidence type="ECO:0000313" key="2">
    <source>
        <dbReference type="EMBL" id="VFQ80835.1"/>
    </source>
</evidence>
<name>A0A484LWN7_9ASTE</name>
<accession>A0A484LWN7</accession>